<reference evidence="2" key="1">
    <citation type="submission" date="2017-06" db="EMBL/GenBank/DDBJ databases">
        <title>Genome analysis of Fimbriiglobus ruber SP5, the first member of the order Planctomycetales with confirmed chitinolytic capability.</title>
        <authorList>
            <person name="Ravin N.V."/>
            <person name="Rakitin A.L."/>
            <person name="Ivanova A.A."/>
            <person name="Beletsky A.V."/>
            <person name="Kulichevskaya I.S."/>
            <person name="Mardanov A.V."/>
            <person name="Dedysh S.N."/>
        </authorList>
    </citation>
    <scope>NUCLEOTIDE SEQUENCE [LARGE SCALE GENOMIC DNA]</scope>
    <source>
        <strain evidence="2">SP5</strain>
    </source>
</reference>
<keyword evidence="2" id="KW-1185">Reference proteome</keyword>
<protein>
    <submittedName>
        <fullName evidence="1">Uncharacterized protein</fullName>
    </submittedName>
</protein>
<organism evidence="1 2">
    <name type="scientific">Fimbriiglobus ruber</name>
    <dbReference type="NCBI Taxonomy" id="1908690"/>
    <lineage>
        <taxon>Bacteria</taxon>
        <taxon>Pseudomonadati</taxon>
        <taxon>Planctomycetota</taxon>
        <taxon>Planctomycetia</taxon>
        <taxon>Gemmatales</taxon>
        <taxon>Gemmataceae</taxon>
        <taxon>Fimbriiglobus</taxon>
    </lineage>
</organism>
<gene>
    <name evidence="1" type="ORF">FRUB_08452</name>
</gene>
<name>A0A225DFG1_9BACT</name>
<comment type="caution">
    <text evidence="1">The sequence shown here is derived from an EMBL/GenBank/DDBJ whole genome shotgun (WGS) entry which is preliminary data.</text>
</comment>
<proteinExistence type="predicted"/>
<dbReference type="RefSeq" id="WP_088258985.1">
    <property type="nucleotide sequence ID" value="NZ_NIDE01000017.1"/>
</dbReference>
<accession>A0A225DFG1</accession>
<dbReference type="Proteomes" id="UP000214646">
    <property type="component" value="Unassembled WGS sequence"/>
</dbReference>
<dbReference type="OrthoDB" id="301719at2"/>
<sequence length="169" mass="17971">MPPPFDPQKTPPPGAQISRVLDRLSLLRARYLSHLPEDPTLLTSFGMAVLDQLDLRPADVLLPGTSAESAKHVYAEIGRHFLEHVLPAAADLPAMDAKHLTEYAAALESDIADPGKLAAAFGAARLATFGRDSRLVYRVGGYRGRPGAPLADYLIGAVVRPATTPAAAK</sequence>
<evidence type="ECO:0000313" key="2">
    <source>
        <dbReference type="Proteomes" id="UP000214646"/>
    </source>
</evidence>
<evidence type="ECO:0000313" key="1">
    <source>
        <dbReference type="EMBL" id="OWK35889.1"/>
    </source>
</evidence>
<dbReference type="EMBL" id="NIDE01000017">
    <property type="protein sequence ID" value="OWK35889.1"/>
    <property type="molecule type" value="Genomic_DNA"/>
</dbReference>
<dbReference type="AlphaFoldDB" id="A0A225DFG1"/>